<comment type="similarity">
    <text evidence="1">Belongs to the archaeal dihydroneopterin aldolase family.</text>
</comment>
<dbReference type="InterPro" id="IPR036839">
    <property type="entry name" value="MptD_sf"/>
</dbReference>
<dbReference type="Proteomes" id="UP001596328">
    <property type="component" value="Unassembled WGS sequence"/>
</dbReference>
<dbReference type="InterPro" id="IPR027508">
    <property type="entry name" value="DHN_aldolase_MptD"/>
</dbReference>
<dbReference type="EC" id="4.1.2.25" evidence="1"/>
<reference evidence="3 4" key="1">
    <citation type="journal article" date="2019" name="Int. J. Syst. Evol. Microbiol.">
        <title>The Global Catalogue of Microorganisms (GCM) 10K type strain sequencing project: providing services to taxonomists for standard genome sequencing and annotation.</title>
        <authorList>
            <consortium name="The Broad Institute Genomics Platform"/>
            <consortium name="The Broad Institute Genome Sequencing Center for Infectious Disease"/>
            <person name="Wu L."/>
            <person name="Ma J."/>
        </authorList>
    </citation>
    <scope>NUCLEOTIDE SEQUENCE [LARGE SCALE GENOMIC DNA]</scope>
    <source>
        <strain evidence="3 4">NBRC 111368</strain>
    </source>
</reference>
<keyword evidence="4" id="KW-1185">Reference proteome</keyword>
<feature type="domain" description="Dihydroneopterin aldolase MtpD C-terminal" evidence="2">
    <location>
        <begin position="14"/>
        <end position="119"/>
    </location>
</feature>
<dbReference type="AlphaFoldDB" id="A0ABD5S2R5"/>
<dbReference type="Gene3D" id="3.30.1300.20">
    <property type="entry name" value="7,8-dihydroneopterin aldolase (MptD)"/>
    <property type="match status" value="1"/>
</dbReference>
<dbReference type="Pfam" id="PF04038">
    <property type="entry name" value="DHNA"/>
    <property type="match status" value="1"/>
</dbReference>
<organism evidence="3 4">
    <name type="scientific">Halobium palmae</name>
    <dbReference type="NCBI Taxonomy" id="1776492"/>
    <lineage>
        <taxon>Archaea</taxon>
        <taxon>Methanobacteriati</taxon>
        <taxon>Methanobacteriota</taxon>
        <taxon>Stenosarchaea group</taxon>
        <taxon>Halobacteria</taxon>
        <taxon>Halobacteriales</taxon>
        <taxon>Haloferacaceae</taxon>
        <taxon>Halobium</taxon>
    </lineage>
</organism>
<dbReference type="GO" id="GO:0004150">
    <property type="term" value="F:dihydroneopterin aldolase activity"/>
    <property type="evidence" value="ECO:0007669"/>
    <property type="project" value="UniProtKB-UniRule"/>
</dbReference>
<evidence type="ECO:0000259" key="2">
    <source>
        <dbReference type="Pfam" id="PF04038"/>
    </source>
</evidence>
<proteinExistence type="inferred from homology"/>
<comment type="subunit">
    <text evidence="1">Homotetramer.</text>
</comment>
<comment type="pathway">
    <text evidence="1">Cofactor biosynthesis; tetrahydrofolate biosynthesis; 2-amino-4-hydroxy-6-hydroxymethyl-7,8-dihydropteridine diphosphate from 7,8-dihydroneopterin triphosphate: step 3/4.</text>
</comment>
<comment type="catalytic activity">
    <reaction evidence="1">
        <text>7,8-dihydroneopterin = 6-hydroxymethyl-7,8-dihydropterin + glycolaldehyde</text>
        <dbReference type="Rhea" id="RHEA:10540"/>
        <dbReference type="ChEBI" id="CHEBI:17001"/>
        <dbReference type="ChEBI" id="CHEBI:17071"/>
        <dbReference type="ChEBI" id="CHEBI:44841"/>
        <dbReference type="EC" id="4.1.2.25"/>
    </reaction>
</comment>
<evidence type="ECO:0000313" key="3">
    <source>
        <dbReference type="EMBL" id="MFC6725807.1"/>
    </source>
</evidence>
<gene>
    <name evidence="1" type="primary">mptD</name>
    <name evidence="3" type="ORF">ACFQE1_15815</name>
</gene>
<name>A0ABD5S2R5_9EURY</name>
<feature type="binding site" evidence="1">
    <location>
        <position position="117"/>
    </location>
    <ligand>
        <name>substrate</name>
    </ligand>
</feature>
<keyword evidence="1" id="KW-0289">Folate biosynthesis</keyword>
<protein>
    <recommendedName>
        <fullName evidence="1">Dihydroneopterin aldolase</fullName>
        <shortName evidence="1">DHNA</shortName>
        <ecNumber evidence="1">4.1.2.25</ecNumber>
    </recommendedName>
    <alternativeName>
        <fullName evidence="1">7,8-dihydroneopterin aldolase</fullName>
    </alternativeName>
</protein>
<evidence type="ECO:0000256" key="1">
    <source>
        <dbReference type="HAMAP-Rule" id="MF_02130"/>
    </source>
</evidence>
<sequence>MTDADGADEAFTPTDPQQACFEAGIKFGSLYHQFAGTPVSPASARSLERAMSEAIENQPHCEAVRVDVLDERVRDAIDHGAGYTELTGSLMEVEMRIGYGDVAVETRMEMEDGYPLMKLVSVSEGDS</sequence>
<dbReference type="GO" id="GO:0046656">
    <property type="term" value="P:folic acid biosynthetic process"/>
    <property type="evidence" value="ECO:0007669"/>
    <property type="project" value="UniProtKB-KW"/>
</dbReference>
<comment type="function">
    <text evidence="1">Catalyzes the conversion of 7,8-dihydroneopterin (H2Neo) to 6-hydroxymethyl-7,8-dihydropterin (6-HMD).</text>
</comment>
<evidence type="ECO:0000313" key="4">
    <source>
        <dbReference type="Proteomes" id="UP001596328"/>
    </source>
</evidence>
<dbReference type="GO" id="GO:0046654">
    <property type="term" value="P:tetrahydrofolate biosynthetic process"/>
    <property type="evidence" value="ECO:0007669"/>
    <property type="project" value="UniProtKB-UniRule"/>
</dbReference>
<dbReference type="HAMAP" id="MF_02130">
    <property type="entry name" value="DHNA_arch"/>
    <property type="match status" value="1"/>
</dbReference>
<dbReference type="InterPro" id="IPR007181">
    <property type="entry name" value="MtpD_C"/>
</dbReference>
<feature type="binding site" evidence="1">
    <location>
        <position position="22"/>
    </location>
    <ligand>
        <name>substrate</name>
    </ligand>
</feature>
<comment type="caution">
    <text evidence="3">The sequence shown here is derived from an EMBL/GenBank/DDBJ whole genome shotgun (WGS) entry which is preliminary data.</text>
</comment>
<keyword evidence="1" id="KW-0456">Lyase</keyword>
<dbReference type="SUPFAM" id="SSF143560">
    <property type="entry name" value="MK0786-like"/>
    <property type="match status" value="1"/>
</dbReference>
<dbReference type="EMBL" id="JBHSWU010000717">
    <property type="protein sequence ID" value="MFC6725807.1"/>
    <property type="molecule type" value="Genomic_DNA"/>
</dbReference>
<accession>A0ABD5S2R5</accession>